<keyword evidence="2" id="KW-1133">Transmembrane helix</keyword>
<protein>
    <submittedName>
        <fullName evidence="3">Uncharacterized protein</fullName>
    </submittedName>
</protein>
<accession>A0A022KZP7</accession>
<comment type="caution">
    <text evidence="3">The sequence shown here is derived from an EMBL/GenBank/DDBJ whole genome shotgun (WGS) entry which is preliminary data.</text>
</comment>
<feature type="region of interest" description="Disordered" evidence="1">
    <location>
        <begin position="79"/>
        <end position="100"/>
    </location>
</feature>
<dbReference type="HOGENOM" id="CLU_2300360_0_0_11"/>
<dbReference type="AlphaFoldDB" id="A0A022KZP7"/>
<evidence type="ECO:0000313" key="3">
    <source>
        <dbReference type="EMBL" id="EYT51274.1"/>
    </source>
</evidence>
<evidence type="ECO:0000313" key="4">
    <source>
        <dbReference type="Proteomes" id="UP000019754"/>
    </source>
</evidence>
<evidence type="ECO:0000256" key="1">
    <source>
        <dbReference type="SAM" id="MobiDB-lite"/>
    </source>
</evidence>
<keyword evidence="4" id="KW-1185">Reference proteome</keyword>
<feature type="transmembrane region" description="Helical" evidence="2">
    <location>
        <begin position="47"/>
        <end position="67"/>
    </location>
</feature>
<name>A0A022KZP7_9MICO</name>
<reference evidence="3 4" key="1">
    <citation type="journal article" date="2013" name="Genome Announc.">
        <title>Draft genome sequence of an Actinobacterium, Brachybacterium muris strain UCD-AY4.</title>
        <authorList>
            <person name="Lo J.R."/>
            <person name="Lang J.M."/>
            <person name="Darling A.E."/>
            <person name="Eisen J.A."/>
            <person name="Coil D.A."/>
        </authorList>
    </citation>
    <scope>NUCLEOTIDE SEQUENCE [LARGE SCALE GENOMIC DNA]</scope>
    <source>
        <strain evidence="3 4">UCD-AY4</strain>
    </source>
</reference>
<evidence type="ECO:0000256" key="2">
    <source>
        <dbReference type="SAM" id="Phobius"/>
    </source>
</evidence>
<gene>
    <name evidence="3" type="ORF">D641_0101435</name>
</gene>
<dbReference type="STRING" id="1249481.D641_0101435"/>
<sequence>MFGWDPWALEPGFPHRRVLRAGTVITAVLGGGFVGVVLLLVLRIPDLPAPAMAVGVVLALGAGMLMARRLLRGTGEGAELLGTAPRIPPADIPRRARRRP</sequence>
<dbReference type="EMBL" id="AORC01000002">
    <property type="protein sequence ID" value="EYT51274.1"/>
    <property type="molecule type" value="Genomic_DNA"/>
</dbReference>
<dbReference type="Proteomes" id="UP000019754">
    <property type="component" value="Unassembled WGS sequence"/>
</dbReference>
<organism evidence="3 4">
    <name type="scientific">Brachybacterium muris UCD-AY4</name>
    <dbReference type="NCBI Taxonomy" id="1249481"/>
    <lineage>
        <taxon>Bacteria</taxon>
        <taxon>Bacillati</taxon>
        <taxon>Actinomycetota</taxon>
        <taxon>Actinomycetes</taxon>
        <taxon>Micrococcales</taxon>
        <taxon>Dermabacteraceae</taxon>
        <taxon>Brachybacterium</taxon>
    </lineage>
</organism>
<keyword evidence="2" id="KW-0812">Transmembrane</keyword>
<proteinExistence type="predicted"/>
<keyword evidence="2" id="KW-0472">Membrane</keyword>
<feature type="transmembrane region" description="Helical" evidence="2">
    <location>
        <begin position="21"/>
        <end position="41"/>
    </location>
</feature>